<dbReference type="InterPro" id="IPR058163">
    <property type="entry name" value="LysR-type_TF_proteobact-type"/>
</dbReference>
<dbReference type="OrthoDB" id="5671700at2"/>
<dbReference type="Pfam" id="PF03466">
    <property type="entry name" value="LysR_substrate"/>
    <property type="match status" value="1"/>
</dbReference>
<reference evidence="6 7" key="1">
    <citation type="submission" date="2019-03" db="EMBL/GenBank/DDBJ databases">
        <title>Genomic Encyclopedia of Type Strains, Phase IV (KMG-IV): sequencing the most valuable type-strain genomes for metagenomic binning, comparative biology and taxonomic classification.</title>
        <authorList>
            <person name="Goeker M."/>
        </authorList>
    </citation>
    <scope>NUCLEOTIDE SEQUENCE [LARGE SCALE GENOMIC DNA]</scope>
    <source>
        <strain evidence="6 7">DSM 25287</strain>
    </source>
</reference>
<dbReference type="PANTHER" id="PTHR30537:SF5">
    <property type="entry name" value="HTH-TYPE TRANSCRIPTIONAL ACTIVATOR TTDR-RELATED"/>
    <property type="match status" value="1"/>
</dbReference>
<evidence type="ECO:0000259" key="5">
    <source>
        <dbReference type="PROSITE" id="PS50931"/>
    </source>
</evidence>
<organism evidence="6 7">
    <name type="scientific">Plasticicumulans lactativorans</name>
    <dbReference type="NCBI Taxonomy" id="1133106"/>
    <lineage>
        <taxon>Bacteria</taxon>
        <taxon>Pseudomonadati</taxon>
        <taxon>Pseudomonadota</taxon>
        <taxon>Gammaproteobacteria</taxon>
        <taxon>Candidatus Competibacteraceae</taxon>
        <taxon>Plasticicumulans</taxon>
    </lineage>
</organism>
<dbReference type="AlphaFoldDB" id="A0A4R2LEZ4"/>
<evidence type="ECO:0000256" key="3">
    <source>
        <dbReference type="ARBA" id="ARBA00023125"/>
    </source>
</evidence>
<keyword evidence="2" id="KW-0805">Transcription regulation</keyword>
<evidence type="ECO:0000256" key="1">
    <source>
        <dbReference type="ARBA" id="ARBA00009437"/>
    </source>
</evidence>
<feature type="domain" description="HTH lysR-type" evidence="5">
    <location>
        <begin position="3"/>
        <end position="60"/>
    </location>
</feature>
<proteinExistence type="inferred from homology"/>
<dbReference type="SUPFAM" id="SSF46785">
    <property type="entry name" value="Winged helix' DNA-binding domain"/>
    <property type="match status" value="1"/>
</dbReference>
<dbReference type="GO" id="GO:0003677">
    <property type="term" value="F:DNA binding"/>
    <property type="evidence" value="ECO:0007669"/>
    <property type="project" value="UniProtKB-KW"/>
</dbReference>
<evidence type="ECO:0000313" key="6">
    <source>
        <dbReference type="EMBL" id="TCO81478.1"/>
    </source>
</evidence>
<dbReference type="Pfam" id="PF00126">
    <property type="entry name" value="HTH_1"/>
    <property type="match status" value="1"/>
</dbReference>
<dbReference type="Gene3D" id="3.40.190.290">
    <property type="match status" value="1"/>
</dbReference>
<dbReference type="CDD" id="cd08422">
    <property type="entry name" value="PBP2_CrgA_like"/>
    <property type="match status" value="1"/>
</dbReference>
<comment type="similarity">
    <text evidence="1">Belongs to the LysR transcriptional regulatory family.</text>
</comment>
<dbReference type="Gene3D" id="1.10.10.10">
    <property type="entry name" value="Winged helix-like DNA-binding domain superfamily/Winged helix DNA-binding domain"/>
    <property type="match status" value="1"/>
</dbReference>
<accession>A0A4R2LEZ4</accession>
<dbReference type="GO" id="GO:0003700">
    <property type="term" value="F:DNA-binding transcription factor activity"/>
    <property type="evidence" value="ECO:0007669"/>
    <property type="project" value="InterPro"/>
</dbReference>
<dbReference type="InterPro" id="IPR000847">
    <property type="entry name" value="LysR_HTH_N"/>
</dbReference>
<dbReference type="EMBL" id="SLWY01000008">
    <property type="protein sequence ID" value="TCO81478.1"/>
    <property type="molecule type" value="Genomic_DNA"/>
</dbReference>
<gene>
    <name evidence="6" type="ORF">EV699_108109</name>
</gene>
<dbReference type="InterPro" id="IPR036388">
    <property type="entry name" value="WH-like_DNA-bd_sf"/>
</dbReference>
<evidence type="ECO:0000256" key="4">
    <source>
        <dbReference type="ARBA" id="ARBA00023163"/>
    </source>
</evidence>
<evidence type="ECO:0000313" key="7">
    <source>
        <dbReference type="Proteomes" id="UP000295765"/>
    </source>
</evidence>
<protein>
    <submittedName>
        <fullName evidence="6">DNA-binding transcriptional LysR family regulator</fullName>
    </submittedName>
</protein>
<dbReference type="InterPro" id="IPR036390">
    <property type="entry name" value="WH_DNA-bd_sf"/>
</dbReference>
<dbReference type="PROSITE" id="PS50931">
    <property type="entry name" value="HTH_LYSR"/>
    <property type="match status" value="1"/>
</dbReference>
<dbReference type="PANTHER" id="PTHR30537">
    <property type="entry name" value="HTH-TYPE TRANSCRIPTIONAL REGULATOR"/>
    <property type="match status" value="1"/>
</dbReference>
<dbReference type="Proteomes" id="UP000295765">
    <property type="component" value="Unassembled WGS sequence"/>
</dbReference>
<dbReference type="InterPro" id="IPR005119">
    <property type="entry name" value="LysR_subst-bd"/>
</dbReference>
<keyword evidence="3 6" id="KW-0238">DNA-binding</keyword>
<evidence type="ECO:0000256" key="2">
    <source>
        <dbReference type="ARBA" id="ARBA00023015"/>
    </source>
</evidence>
<dbReference type="FunFam" id="1.10.10.10:FF:000001">
    <property type="entry name" value="LysR family transcriptional regulator"/>
    <property type="match status" value="1"/>
</dbReference>
<comment type="caution">
    <text evidence="6">The sequence shown here is derived from an EMBL/GenBank/DDBJ whole genome shotgun (WGS) entry which is preliminary data.</text>
</comment>
<keyword evidence="7" id="KW-1185">Reference proteome</keyword>
<keyword evidence="4" id="KW-0804">Transcription</keyword>
<dbReference type="RefSeq" id="WP_132541424.1">
    <property type="nucleotide sequence ID" value="NZ_SLWY01000008.1"/>
</dbReference>
<sequence>MHIDPNDLLLFARVVEAGSFSRAAERVGLPKSTVSRRVAGLEAGFGERLLTRTTRKLVLTEFGLSLLDHARQVVAEVDAVAALAEHRQAEPSGHLRVSMPGDFACLVIAPLLTEFIARYPAVVLDIDLSPRRVDLIGENFDLALRMGELPDDATLAARRVGVFSVGLYAAPAYLERRGTPAGPDELLHHDALRLLPPHGEPLPWSLGRGPERWEQIPPGRAGANSPELLVRLARLGAGIVAVPDHYAQPYVDGGELVAVLPDWRLPPVTAWAVFPGRRLMPAKTRVFIDLLEERFTRRCPPPPPEGG</sequence>
<dbReference type="SUPFAM" id="SSF53850">
    <property type="entry name" value="Periplasmic binding protein-like II"/>
    <property type="match status" value="1"/>
</dbReference>
<name>A0A4R2LEZ4_9GAMM</name>